<keyword evidence="8 12" id="KW-0406">Ion transport</keyword>
<dbReference type="GO" id="GO:0031966">
    <property type="term" value="C:mitochondrial membrane"/>
    <property type="evidence" value="ECO:0007669"/>
    <property type="project" value="UniProtKB-SubCell"/>
</dbReference>
<keyword evidence="5 12" id="KW-0812">Transmembrane</keyword>
<dbReference type="AlphaFoldDB" id="W5RH09"/>
<comment type="subcellular location">
    <subcellularLocation>
        <location evidence="1 12">Mitochondrion membrane</location>
        <topology evidence="1 12">Single-pass membrane protein</topology>
    </subcellularLocation>
</comment>
<proteinExistence type="inferred from homology"/>
<keyword evidence="11" id="KW-0066">ATP synthesis</keyword>
<evidence type="ECO:0000256" key="9">
    <source>
        <dbReference type="ARBA" id="ARBA00023128"/>
    </source>
</evidence>
<evidence type="ECO:0000256" key="2">
    <source>
        <dbReference type="ARBA" id="ARBA00008892"/>
    </source>
</evidence>
<dbReference type="Pfam" id="PF00895">
    <property type="entry name" value="ATP-synt_8"/>
    <property type="match status" value="1"/>
</dbReference>
<comment type="similarity">
    <text evidence="2 12">Belongs to the ATPase protein 8 family.</text>
</comment>
<dbReference type="GO" id="GO:0015986">
    <property type="term" value="P:proton motive force-driven ATP synthesis"/>
    <property type="evidence" value="ECO:0007669"/>
    <property type="project" value="InterPro"/>
</dbReference>
<evidence type="ECO:0000256" key="5">
    <source>
        <dbReference type="ARBA" id="ARBA00022692"/>
    </source>
</evidence>
<keyword evidence="4 12" id="KW-0138">CF(0)</keyword>
<evidence type="ECO:0000256" key="7">
    <source>
        <dbReference type="ARBA" id="ARBA00022989"/>
    </source>
</evidence>
<evidence type="ECO:0000256" key="11">
    <source>
        <dbReference type="ARBA" id="ARBA00023310"/>
    </source>
</evidence>
<geneLocation type="mitochondrion" evidence="14"/>
<name>W5RH09_INDMA</name>
<evidence type="ECO:0000256" key="8">
    <source>
        <dbReference type="ARBA" id="ARBA00023065"/>
    </source>
</evidence>
<dbReference type="GO" id="GO:0045259">
    <property type="term" value="C:proton-transporting ATP synthase complex"/>
    <property type="evidence" value="ECO:0007669"/>
    <property type="project" value="UniProtKB-KW"/>
</dbReference>
<sequence length="53" mass="6347">MPQLSPNPWLLTMVTSWFILLTISIYKITKHKPTNSICLSTQQKQLTMWNWPW</sequence>
<reference evidence="14" key="1">
    <citation type="journal article" date="2014" name="Mol. Phylogenet. Evol.">
        <title>Life-history evolution and mitogenomic phylogeny of caecilian amphibians.</title>
        <authorList>
            <person name="San Mauro D."/>
            <person name="Gower D.J."/>
            <person name="Muller H."/>
            <person name="Loader S.P."/>
            <person name="Zardoya R."/>
            <person name="Nussbaum R.A."/>
            <person name="Wilkinson M."/>
        </authorList>
    </citation>
    <scope>NUCLEOTIDE SEQUENCE</scope>
</reference>
<dbReference type="EMBL" id="KF540157">
    <property type="protein sequence ID" value="AGZ19033.1"/>
    <property type="molecule type" value="Genomic_DNA"/>
</dbReference>
<dbReference type="InterPro" id="IPR001421">
    <property type="entry name" value="ATP8_metazoa"/>
</dbReference>
<keyword evidence="9 12" id="KW-0496">Mitochondrion</keyword>
<keyword evidence="10 13" id="KW-0472">Membrane</keyword>
<organism evidence="14">
    <name type="scientific">Indotyphlus maharashtraensis</name>
    <name type="common">Humbarli caecilian</name>
    <dbReference type="NCBI Taxonomy" id="1035548"/>
    <lineage>
        <taxon>Eukaryota</taxon>
        <taxon>Metazoa</taxon>
        <taxon>Chordata</taxon>
        <taxon>Craniata</taxon>
        <taxon>Vertebrata</taxon>
        <taxon>Euteleostomi</taxon>
        <taxon>Amphibia</taxon>
        <taxon>Gymnophiona</taxon>
        <taxon>Indotyphlidae</taxon>
        <taxon>Indotyphlus</taxon>
    </lineage>
</organism>
<protein>
    <recommendedName>
        <fullName evidence="12">ATP synthase complex subunit 8</fullName>
    </recommendedName>
</protein>
<evidence type="ECO:0000256" key="4">
    <source>
        <dbReference type="ARBA" id="ARBA00022547"/>
    </source>
</evidence>
<dbReference type="RefSeq" id="YP_009003539.1">
    <property type="nucleotide sequence ID" value="NC_023512.1"/>
</dbReference>
<evidence type="ECO:0000313" key="14">
    <source>
        <dbReference type="EMBL" id="AGZ19033.1"/>
    </source>
</evidence>
<keyword evidence="7 13" id="KW-1133">Transmembrane helix</keyword>
<keyword evidence="3 12" id="KW-0813">Transport</keyword>
<evidence type="ECO:0000256" key="10">
    <source>
        <dbReference type="ARBA" id="ARBA00023136"/>
    </source>
</evidence>
<feature type="transmembrane region" description="Helical" evidence="13">
    <location>
        <begin position="6"/>
        <end position="26"/>
    </location>
</feature>
<evidence type="ECO:0000256" key="3">
    <source>
        <dbReference type="ARBA" id="ARBA00022448"/>
    </source>
</evidence>
<evidence type="ECO:0000256" key="6">
    <source>
        <dbReference type="ARBA" id="ARBA00022781"/>
    </source>
</evidence>
<keyword evidence="6 12" id="KW-0375">Hydrogen ion transport</keyword>
<evidence type="ECO:0000256" key="1">
    <source>
        <dbReference type="ARBA" id="ARBA00004304"/>
    </source>
</evidence>
<dbReference type="GO" id="GO:0015078">
    <property type="term" value="F:proton transmembrane transporter activity"/>
    <property type="evidence" value="ECO:0007669"/>
    <property type="project" value="InterPro"/>
</dbReference>
<evidence type="ECO:0000256" key="12">
    <source>
        <dbReference type="RuleBase" id="RU003661"/>
    </source>
</evidence>
<evidence type="ECO:0000256" key="13">
    <source>
        <dbReference type="SAM" id="Phobius"/>
    </source>
</evidence>
<dbReference type="GeneID" id="18490006"/>
<dbReference type="CTD" id="4509"/>
<accession>W5RH09</accession>
<gene>
    <name evidence="14" type="primary">ATP8</name>
</gene>